<dbReference type="Proteomes" id="UP000052991">
    <property type="component" value="Unassembled WGS sequence"/>
</dbReference>
<accession>A0A0V8EW79</accession>
<evidence type="ECO:0000313" key="2">
    <source>
        <dbReference type="Proteomes" id="UP000052991"/>
    </source>
</evidence>
<protein>
    <submittedName>
        <fullName evidence="1">Uncharacterized protein</fullName>
    </submittedName>
</protein>
<dbReference type="PATRIC" id="fig|1360.116.peg.1376"/>
<comment type="caution">
    <text evidence="1">The sequence shown here is derived from an EMBL/GenBank/DDBJ whole genome shotgun (WGS) entry which is preliminary data.</text>
</comment>
<dbReference type="EMBL" id="LKLW01000004">
    <property type="protein sequence ID" value="KSU30133.1"/>
    <property type="molecule type" value="Genomic_DNA"/>
</dbReference>
<organism evidence="1 2">
    <name type="scientific">Lactococcus lactis subsp. lactis</name>
    <name type="common">Streptococcus lactis</name>
    <dbReference type="NCBI Taxonomy" id="1360"/>
    <lineage>
        <taxon>Bacteria</taxon>
        <taxon>Bacillati</taxon>
        <taxon>Bacillota</taxon>
        <taxon>Bacilli</taxon>
        <taxon>Lactobacillales</taxon>
        <taxon>Streptococcaceae</taxon>
        <taxon>Lactococcus</taxon>
    </lineage>
</organism>
<dbReference type="AlphaFoldDB" id="A0A0V8EW79"/>
<sequence>MLKHSKAAEILTKFTDKIEQIIVLTKVKNTKKTLRIRRNL</sequence>
<gene>
    <name evidence="1" type="ORF">N42_0127</name>
</gene>
<evidence type="ECO:0000313" key="1">
    <source>
        <dbReference type="EMBL" id="KSU30133.1"/>
    </source>
</evidence>
<proteinExistence type="predicted"/>
<name>A0A0V8EW79_LACLL</name>
<reference evidence="2" key="1">
    <citation type="submission" date="2015-10" db="EMBL/GenBank/DDBJ databases">
        <title>Draft Genome Sequences of 11 Lactococcus lactis subspecies cremoris strains.</title>
        <authorList>
            <person name="Wels M."/>
            <person name="Backus L."/>
            <person name="Boekhorst J."/>
            <person name="Dijkstra A."/>
            <person name="Beerthuizen M."/>
            <person name="Kelly W."/>
            <person name="Siezen R."/>
            <person name="Bachmann H."/>
            <person name="Van Hijum S."/>
        </authorList>
    </citation>
    <scope>NUCLEOTIDE SEQUENCE [LARGE SCALE GENOMIC DNA]</scope>
    <source>
        <strain evidence="2">N42</strain>
    </source>
</reference>